<dbReference type="RefSeq" id="WP_262655003.1">
    <property type="nucleotide sequence ID" value="NZ_JAOQKE010000013.1"/>
</dbReference>
<dbReference type="Proteomes" id="UP001652338">
    <property type="component" value="Unassembled WGS sequence"/>
</dbReference>
<evidence type="ECO:0000313" key="1">
    <source>
        <dbReference type="EMBL" id="MCU6725742.1"/>
    </source>
</evidence>
<evidence type="ECO:0000313" key="2">
    <source>
        <dbReference type="Proteomes" id="UP001652338"/>
    </source>
</evidence>
<organism evidence="1 2">
    <name type="scientific">Muricoprocola aceti</name>
    <dbReference type="NCBI Taxonomy" id="2981772"/>
    <lineage>
        <taxon>Bacteria</taxon>
        <taxon>Bacillati</taxon>
        <taxon>Bacillota</taxon>
        <taxon>Clostridia</taxon>
        <taxon>Lachnospirales</taxon>
        <taxon>Lachnospiraceae</taxon>
        <taxon>Muricoprocola</taxon>
    </lineage>
</organism>
<accession>A0ABT2SMJ2</accession>
<name>A0ABT2SMJ2_9FIRM</name>
<comment type="caution">
    <text evidence="1">The sequence shown here is derived from an EMBL/GenBank/DDBJ whole genome shotgun (WGS) entry which is preliminary data.</text>
</comment>
<sequence>MAIYKISEILESLQSAKSDGYEYVSINESDDDDPDPAVLFLDYLETPNDSESDMIDAVDLPDNYIAHLK</sequence>
<gene>
    <name evidence="1" type="ORF">OCV47_10335</name>
</gene>
<dbReference type="EMBL" id="JAOQKE010000013">
    <property type="protein sequence ID" value="MCU6725742.1"/>
    <property type="molecule type" value="Genomic_DNA"/>
</dbReference>
<reference evidence="1 2" key="1">
    <citation type="journal article" date="2021" name="ISME Commun">
        <title>Automated analysis of genomic sequences facilitates high-throughput and comprehensive description of bacteria.</title>
        <authorList>
            <person name="Hitch T.C.A."/>
        </authorList>
    </citation>
    <scope>NUCLEOTIDE SEQUENCE [LARGE SCALE GENOMIC DNA]</scope>
    <source>
        <strain evidence="1 2">Sanger_29</strain>
    </source>
</reference>
<keyword evidence="2" id="KW-1185">Reference proteome</keyword>
<proteinExistence type="predicted"/>
<protein>
    <submittedName>
        <fullName evidence="1">Uncharacterized protein</fullName>
    </submittedName>
</protein>